<feature type="domain" description="UspA" evidence="2">
    <location>
        <begin position="2"/>
        <end position="141"/>
    </location>
</feature>
<dbReference type="AlphaFoldDB" id="A0AA49IWN0"/>
<organism evidence="3">
    <name type="scientific">Candidatus Nitricoxidivorans perseverans</name>
    <dbReference type="NCBI Taxonomy" id="2975601"/>
    <lineage>
        <taxon>Bacteria</taxon>
        <taxon>Pseudomonadati</taxon>
        <taxon>Pseudomonadota</taxon>
        <taxon>Betaproteobacteria</taxon>
        <taxon>Nitrosomonadales</taxon>
        <taxon>Sterolibacteriaceae</taxon>
        <taxon>Candidatus Nitricoxidivorans</taxon>
    </lineage>
</organism>
<sequence length="141" mass="15027">MNILLAIDGSEVSLRAVRGLIDHLRWFRDKPSVHLLHVHLPVPVGLALEHVGRETLDRYYKEEGEAVLAPALALLEAAALPATPHIHVGHPAETIAKLAGELGCELICMGTHGHGAVASAVLGSVAHKVLQLAHVPVLLTR</sequence>
<dbReference type="InterPro" id="IPR014729">
    <property type="entry name" value="Rossmann-like_a/b/a_fold"/>
</dbReference>
<dbReference type="Pfam" id="PF00582">
    <property type="entry name" value="Usp"/>
    <property type="match status" value="1"/>
</dbReference>
<evidence type="ECO:0000313" key="3">
    <source>
        <dbReference type="EMBL" id="WIM05610.1"/>
    </source>
</evidence>
<dbReference type="SUPFAM" id="SSF52402">
    <property type="entry name" value="Adenine nucleotide alpha hydrolases-like"/>
    <property type="match status" value="1"/>
</dbReference>
<name>A0AA49IWN0_9PROT</name>
<reference evidence="3" key="1">
    <citation type="journal article" date="2023" name="Nat. Microbiol.">
        <title>Enrichment and characterization of a nitric oxide-reducing microbial community in a continuous bioreactor.</title>
        <authorList>
            <person name="Garrido-Amador P."/>
            <person name="Stortenbeker N."/>
            <person name="Wessels H.J.C.T."/>
            <person name="Speth D.R."/>
            <person name="Garcia-Heredia I."/>
            <person name="Kartal B."/>
        </authorList>
    </citation>
    <scope>NUCLEOTIDE SEQUENCE</scope>
    <source>
        <strain evidence="3">MAG1</strain>
    </source>
</reference>
<proteinExistence type="inferred from homology"/>
<dbReference type="CDD" id="cd00293">
    <property type="entry name" value="USP-like"/>
    <property type="match status" value="1"/>
</dbReference>
<dbReference type="EMBL" id="CP107246">
    <property type="protein sequence ID" value="WIM05610.1"/>
    <property type="molecule type" value="Genomic_DNA"/>
</dbReference>
<dbReference type="Gene3D" id="3.40.50.620">
    <property type="entry name" value="HUPs"/>
    <property type="match status" value="1"/>
</dbReference>
<dbReference type="Proteomes" id="UP001234916">
    <property type="component" value="Chromosome"/>
</dbReference>
<dbReference type="KEGG" id="npv:OHM77_13170"/>
<accession>A0AA49IWN0</accession>
<dbReference type="PANTHER" id="PTHR46268:SF15">
    <property type="entry name" value="UNIVERSAL STRESS PROTEIN HP_0031"/>
    <property type="match status" value="1"/>
</dbReference>
<dbReference type="PANTHER" id="PTHR46268">
    <property type="entry name" value="STRESS RESPONSE PROTEIN NHAX"/>
    <property type="match status" value="1"/>
</dbReference>
<comment type="similarity">
    <text evidence="1">Belongs to the universal stress protein A family.</text>
</comment>
<gene>
    <name evidence="3" type="ORF">OHM77_13170</name>
</gene>
<dbReference type="InterPro" id="IPR006015">
    <property type="entry name" value="Universal_stress_UspA"/>
</dbReference>
<dbReference type="InterPro" id="IPR006016">
    <property type="entry name" value="UspA"/>
</dbReference>
<dbReference type="PRINTS" id="PR01438">
    <property type="entry name" value="UNVRSLSTRESS"/>
</dbReference>
<protein>
    <submittedName>
        <fullName evidence="3">Universal stress protein</fullName>
    </submittedName>
</protein>
<evidence type="ECO:0000256" key="1">
    <source>
        <dbReference type="ARBA" id="ARBA00008791"/>
    </source>
</evidence>
<evidence type="ECO:0000259" key="2">
    <source>
        <dbReference type="Pfam" id="PF00582"/>
    </source>
</evidence>